<evidence type="ECO:0000259" key="1">
    <source>
        <dbReference type="SMART" id="SM00347"/>
    </source>
</evidence>
<dbReference type="SUPFAM" id="SSF46785">
    <property type="entry name" value="Winged helix' DNA-binding domain"/>
    <property type="match status" value="1"/>
</dbReference>
<sequence length="148" mass="15737">MTARITATLHHLVGTLDGFADDFLRRHHGVSFATFHFLAAAADVEPVDITTLARCLGVTKAAVSKRVPGLVADGWITTTTGSGQGRRVLISLAPRARELVHAAGGELEAAFTELFTDPRLAAQSIDVDALRAQLDLLITLVQEKGPLS</sequence>
<accession>A0ABM8DWF6</accession>
<feature type="domain" description="HTH marR-type" evidence="1">
    <location>
        <begin position="23"/>
        <end position="120"/>
    </location>
</feature>
<keyword evidence="3" id="KW-1185">Reference proteome</keyword>
<protein>
    <recommendedName>
        <fullName evidence="1">HTH marR-type domain-containing protein</fullName>
    </recommendedName>
</protein>
<proteinExistence type="predicted"/>
<evidence type="ECO:0000313" key="2">
    <source>
        <dbReference type="EMBL" id="BDV29951.1"/>
    </source>
</evidence>
<evidence type="ECO:0000313" key="3">
    <source>
        <dbReference type="Proteomes" id="UP001317779"/>
    </source>
</evidence>
<dbReference type="SMART" id="SM00347">
    <property type="entry name" value="HTH_MARR"/>
    <property type="match status" value="1"/>
</dbReference>
<dbReference type="EMBL" id="AP027141">
    <property type="protein sequence ID" value="BDV29951.1"/>
    <property type="molecule type" value="Genomic_DNA"/>
</dbReference>
<reference evidence="2 3" key="1">
    <citation type="submission" date="2022-12" db="EMBL/GenBank/DDBJ databases">
        <title>Microbacterium terricola strain KV-448 chromosome, complete genome.</title>
        <authorList>
            <person name="Oshima T."/>
            <person name="Moriya T."/>
            <person name="Bessho Y."/>
        </authorList>
    </citation>
    <scope>NUCLEOTIDE SEQUENCE [LARGE SCALE GENOMIC DNA]</scope>
    <source>
        <strain evidence="2 3">KV-448</strain>
    </source>
</reference>
<dbReference type="InterPro" id="IPR000835">
    <property type="entry name" value="HTH_MarR-typ"/>
</dbReference>
<dbReference type="Proteomes" id="UP001317779">
    <property type="component" value="Chromosome"/>
</dbReference>
<gene>
    <name evidence="2" type="ORF">Microterr_06110</name>
</gene>
<dbReference type="InterPro" id="IPR036390">
    <property type="entry name" value="WH_DNA-bd_sf"/>
</dbReference>
<dbReference type="InterPro" id="IPR039422">
    <property type="entry name" value="MarR/SlyA-like"/>
</dbReference>
<dbReference type="RefSeq" id="WP_263796203.1">
    <property type="nucleotide sequence ID" value="NZ_AP027141.1"/>
</dbReference>
<dbReference type="InterPro" id="IPR036388">
    <property type="entry name" value="WH-like_DNA-bd_sf"/>
</dbReference>
<dbReference type="PANTHER" id="PTHR33164:SF57">
    <property type="entry name" value="MARR-FAMILY TRANSCRIPTIONAL REGULATOR"/>
    <property type="match status" value="1"/>
</dbReference>
<dbReference type="PANTHER" id="PTHR33164">
    <property type="entry name" value="TRANSCRIPTIONAL REGULATOR, MARR FAMILY"/>
    <property type="match status" value="1"/>
</dbReference>
<organism evidence="2 3">
    <name type="scientific">Microbacterium terricola</name>
    <dbReference type="NCBI Taxonomy" id="344163"/>
    <lineage>
        <taxon>Bacteria</taxon>
        <taxon>Bacillati</taxon>
        <taxon>Actinomycetota</taxon>
        <taxon>Actinomycetes</taxon>
        <taxon>Micrococcales</taxon>
        <taxon>Microbacteriaceae</taxon>
        <taxon>Microbacterium</taxon>
    </lineage>
</organism>
<name>A0ABM8DWF6_9MICO</name>
<dbReference type="Gene3D" id="1.10.10.10">
    <property type="entry name" value="Winged helix-like DNA-binding domain superfamily/Winged helix DNA-binding domain"/>
    <property type="match status" value="1"/>
</dbReference>
<dbReference type="Pfam" id="PF12802">
    <property type="entry name" value="MarR_2"/>
    <property type="match status" value="1"/>
</dbReference>